<keyword evidence="5 8" id="KW-1133">Transmembrane helix</keyword>
<keyword evidence="6 8" id="KW-0472">Membrane</keyword>
<feature type="chain" id="PRO_5040227364" description="Ig-like domain-containing protein" evidence="9">
    <location>
        <begin position="22"/>
        <end position="374"/>
    </location>
</feature>
<dbReference type="InterPro" id="IPR036179">
    <property type="entry name" value="Ig-like_dom_sf"/>
</dbReference>
<feature type="signal peptide" evidence="9">
    <location>
        <begin position="1"/>
        <end position="21"/>
    </location>
</feature>
<keyword evidence="4 9" id="KW-0732">Signal</keyword>
<comment type="caution">
    <text evidence="11">The sequence shown here is derived from an EMBL/GenBank/DDBJ whole genome shotgun (WGS) entry which is preliminary data.</text>
</comment>
<feature type="transmembrane region" description="Helical" evidence="8">
    <location>
        <begin position="344"/>
        <end position="368"/>
    </location>
</feature>
<dbReference type="PROSITE" id="PS50835">
    <property type="entry name" value="IG_LIKE"/>
    <property type="match status" value="2"/>
</dbReference>
<evidence type="ECO:0000256" key="8">
    <source>
        <dbReference type="SAM" id="Phobius"/>
    </source>
</evidence>
<feature type="domain" description="Ig-like" evidence="10">
    <location>
        <begin position="153"/>
        <end position="222"/>
    </location>
</feature>
<evidence type="ECO:0000256" key="4">
    <source>
        <dbReference type="ARBA" id="ARBA00022729"/>
    </source>
</evidence>
<accession>A0A9Q1BYB0</accession>
<keyword evidence="12" id="KW-1185">Reference proteome</keyword>
<organism evidence="11 12">
    <name type="scientific">Holothuria leucospilota</name>
    <name type="common">Black long sea cucumber</name>
    <name type="synonym">Mertensiothuria leucospilota</name>
    <dbReference type="NCBI Taxonomy" id="206669"/>
    <lineage>
        <taxon>Eukaryota</taxon>
        <taxon>Metazoa</taxon>
        <taxon>Echinodermata</taxon>
        <taxon>Eleutherozoa</taxon>
        <taxon>Echinozoa</taxon>
        <taxon>Holothuroidea</taxon>
        <taxon>Aspidochirotacea</taxon>
        <taxon>Aspidochirotida</taxon>
        <taxon>Holothuriidae</taxon>
        <taxon>Holothuria</taxon>
    </lineage>
</organism>
<evidence type="ECO:0000313" key="11">
    <source>
        <dbReference type="EMBL" id="KAJ8034731.1"/>
    </source>
</evidence>
<dbReference type="InterPro" id="IPR013783">
    <property type="entry name" value="Ig-like_fold"/>
</dbReference>
<dbReference type="EMBL" id="JAIZAY010000010">
    <property type="protein sequence ID" value="KAJ8034731.1"/>
    <property type="molecule type" value="Genomic_DNA"/>
</dbReference>
<dbReference type="InterPro" id="IPR007110">
    <property type="entry name" value="Ig-like_dom"/>
</dbReference>
<protein>
    <recommendedName>
        <fullName evidence="10">Ig-like domain-containing protein</fullName>
    </recommendedName>
</protein>
<reference evidence="11" key="1">
    <citation type="submission" date="2021-10" db="EMBL/GenBank/DDBJ databases">
        <title>Tropical sea cucumber genome reveals ecological adaptation and Cuvierian tubules defense mechanism.</title>
        <authorList>
            <person name="Chen T."/>
        </authorList>
    </citation>
    <scope>NUCLEOTIDE SEQUENCE</scope>
    <source>
        <strain evidence="11">Nanhai2018</strain>
        <tissue evidence="11">Muscle</tissue>
    </source>
</reference>
<evidence type="ECO:0000256" key="5">
    <source>
        <dbReference type="ARBA" id="ARBA00022989"/>
    </source>
</evidence>
<evidence type="ECO:0000256" key="6">
    <source>
        <dbReference type="ARBA" id="ARBA00023136"/>
    </source>
</evidence>
<evidence type="ECO:0000313" key="12">
    <source>
        <dbReference type="Proteomes" id="UP001152320"/>
    </source>
</evidence>
<dbReference type="PANTHER" id="PTHR32178">
    <property type="entry name" value="FAM187"/>
    <property type="match status" value="1"/>
</dbReference>
<comment type="similarity">
    <text evidence="2">Belongs to the FAM187 family.</text>
</comment>
<name>A0A9Q1BYB0_HOLLE</name>
<feature type="domain" description="Ig-like" evidence="10">
    <location>
        <begin position="29"/>
        <end position="123"/>
    </location>
</feature>
<gene>
    <name evidence="11" type="ORF">HOLleu_21694</name>
</gene>
<dbReference type="GO" id="GO:0016020">
    <property type="term" value="C:membrane"/>
    <property type="evidence" value="ECO:0007669"/>
    <property type="project" value="UniProtKB-SubCell"/>
</dbReference>
<keyword evidence="7" id="KW-0325">Glycoprotein</keyword>
<evidence type="ECO:0000256" key="1">
    <source>
        <dbReference type="ARBA" id="ARBA00004479"/>
    </source>
</evidence>
<evidence type="ECO:0000256" key="9">
    <source>
        <dbReference type="SAM" id="SignalP"/>
    </source>
</evidence>
<dbReference type="SMART" id="SM00408">
    <property type="entry name" value="IGc2"/>
    <property type="match status" value="1"/>
</dbReference>
<dbReference type="Gene3D" id="2.60.40.10">
    <property type="entry name" value="Immunoglobulins"/>
    <property type="match status" value="1"/>
</dbReference>
<keyword evidence="3 8" id="KW-0812">Transmembrane</keyword>
<dbReference type="AlphaFoldDB" id="A0A9Q1BYB0"/>
<evidence type="ECO:0000259" key="10">
    <source>
        <dbReference type="PROSITE" id="PS50835"/>
    </source>
</evidence>
<evidence type="ECO:0000256" key="3">
    <source>
        <dbReference type="ARBA" id="ARBA00022692"/>
    </source>
</evidence>
<dbReference type="Proteomes" id="UP001152320">
    <property type="component" value="Chromosome 10"/>
</dbReference>
<evidence type="ECO:0000256" key="2">
    <source>
        <dbReference type="ARBA" id="ARBA00008727"/>
    </source>
</evidence>
<comment type="subcellular location">
    <subcellularLocation>
        <location evidence="1">Membrane</location>
        <topology evidence="1">Single-pass type I membrane protein</topology>
    </subcellularLocation>
</comment>
<evidence type="ECO:0000256" key="7">
    <source>
        <dbReference type="ARBA" id="ARBA00023180"/>
    </source>
</evidence>
<dbReference type="PANTHER" id="PTHR32178:SF6">
    <property type="entry name" value="IG-LIKE DOMAIN-CONTAINING PROTEIN"/>
    <property type="match status" value="1"/>
</dbReference>
<dbReference type="InterPro" id="IPR003598">
    <property type="entry name" value="Ig_sub2"/>
</dbReference>
<proteinExistence type="inferred from homology"/>
<sequence>MSASSITLQLFLLTTSIVSDAMSVVICAGSSNVQDEVMCEVSNTEYVCLVCPVASNETGIIWKDENNKVIFRENVRTDKEHISFAINNCDQDNYTLSFTSTEFKDKKSFVCLVGDKSLSKFIVQLKDLEDSSQVHCKQFYENDRKLLCGIFANSSVCLVCPISRGTPGIAWKHKHNTLFQNDVSIGRRGSSLTVNNCDSNNYTLSFGNLTNEEQGIYSCYVTEKKLTEFFVYDKDAPSVKIFRGGKIVQNPITVNNNETTLFTCIATNVTLPAKVFWDVDNRQIYTENKARKLRCGVEIHLNFLPNRAKHTVSCVYKGPIFDEIRTNITLYSTNNTEEGPLIPVFLQTILVFGLVLGIMAVALLCGLFKFKGRD</sequence>
<dbReference type="SUPFAM" id="SSF48726">
    <property type="entry name" value="Immunoglobulin"/>
    <property type="match status" value="1"/>
</dbReference>
<dbReference type="InterPro" id="IPR039311">
    <property type="entry name" value="FAM187A/B"/>
</dbReference>